<evidence type="ECO:0000313" key="2">
    <source>
        <dbReference type="Proteomes" id="UP000233332"/>
    </source>
</evidence>
<dbReference type="AlphaFoldDB" id="A0A2N3L444"/>
<proteinExistence type="predicted"/>
<sequence>MSTPVKSDPLAGLIAANKAFLQTVIAECKDPHLPPDTDVDEYIDMLSAYPRSVRRSLTGANAAIVEVCRALKAAQDGAP</sequence>
<name>A0A2N3L444_9PROT</name>
<dbReference type="Proteomes" id="UP000233332">
    <property type="component" value="Unassembled WGS sequence"/>
</dbReference>
<comment type="caution">
    <text evidence="1">The sequence shown here is derived from an EMBL/GenBank/DDBJ whole genome shotgun (WGS) entry which is preliminary data.</text>
</comment>
<organism evidence="1 2">
    <name type="scientific">Thalassospira lohafexi</name>
    <dbReference type="NCBI Taxonomy" id="744227"/>
    <lineage>
        <taxon>Bacteria</taxon>
        <taxon>Pseudomonadati</taxon>
        <taxon>Pseudomonadota</taxon>
        <taxon>Alphaproteobacteria</taxon>
        <taxon>Rhodospirillales</taxon>
        <taxon>Thalassospiraceae</taxon>
        <taxon>Thalassospira</taxon>
    </lineage>
</organism>
<keyword evidence="2" id="KW-1185">Reference proteome</keyword>
<evidence type="ECO:0000313" key="1">
    <source>
        <dbReference type="EMBL" id="PKR57477.1"/>
    </source>
</evidence>
<protein>
    <submittedName>
        <fullName evidence="1">Uncharacterized protein</fullName>
    </submittedName>
</protein>
<accession>A0A2N3L444</accession>
<reference evidence="1 2" key="1">
    <citation type="submission" date="2017-09" db="EMBL/GenBank/DDBJ databases">
        <title>Biodiversity and function of Thalassospira species in the particle-attached aromatic-hydrocarbon-degrading consortia from the surface seawater of the China South Sea.</title>
        <authorList>
            <person name="Dong C."/>
            <person name="Lai Q."/>
            <person name="Shao Z."/>
        </authorList>
    </citation>
    <scope>NUCLEOTIDE SEQUENCE [LARGE SCALE GENOMIC DNA]</scope>
    <source>
        <strain evidence="1 2">139Z-12</strain>
    </source>
</reference>
<dbReference type="EMBL" id="NXGX01000006">
    <property type="protein sequence ID" value="PKR57477.1"/>
    <property type="molecule type" value="Genomic_DNA"/>
</dbReference>
<dbReference type="RefSeq" id="WP_101303757.1">
    <property type="nucleotide sequence ID" value="NZ_NXGX01000006.1"/>
</dbReference>
<gene>
    <name evidence="1" type="ORF">COO92_16175</name>
</gene>